<evidence type="ECO:0000313" key="2">
    <source>
        <dbReference type="Proteomes" id="UP000230304"/>
    </source>
</evidence>
<name>A0A2M7D838_9BACT</name>
<proteinExistence type="predicted"/>
<protein>
    <submittedName>
        <fullName evidence="1">Uncharacterized protein</fullName>
    </submittedName>
</protein>
<evidence type="ECO:0000313" key="1">
    <source>
        <dbReference type="EMBL" id="PIV42979.1"/>
    </source>
</evidence>
<dbReference type="EMBL" id="PEUA01000030">
    <property type="protein sequence ID" value="PIV42979.1"/>
    <property type="molecule type" value="Genomic_DNA"/>
</dbReference>
<reference evidence="2" key="1">
    <citation type="submission" date="2017-09" db="EMBL/GenBank/DDBJ databases">
        <title>Depth-based differentiation of microbial function through sediment-hosted aquifers and enrichment of novel symbionts in the deep terrestrial subsurface.</title>
        <authorList>
            <person name="Probst A.J."/>
            <person name="Ladd B."/>
            <person name="Jarett J.K."/>
            <person name="Geller-Mcgrath D.E."/>
            <person name="Sieber C.M.K."/>
            <person name="Emerson J.B."/>
            <person name="Anantharaman K."/>
            <person name="Thomas B.C."/>
            <person name="Malmstrom R."/>
            <person name="Stieglmeier M."/>
            <person name="Klingl A."/>
            <person name="Woyke T."/>
            <person name="Ryan C.M."/>
            <person name="Banfield J.F."/>
        </authorList>
    </citation>
    <scope>NUCLEOTIDE SEQUENCE [LARGE SCALE GENOMIC DNA]</scope>
</reference>
<organism evidence="1 2">
    <name type="scientific">Candidatus Nealsonbacteria bacterium CG02_land_8_20_14_3_00_40_11</name>
    <dbReference type="NCBI Taxonomy" id="1974700"/>
    <lineage>
        <taxon>Bacteria</taxon>
        <taxon>Candidatus Nealsoniibacteriota</taxon>
    </lineage>
</organism>
<sequence>MPAASFSFILTTVGQILKNWWWVPLPFILWKPFWFLYHWWRVDHWLSQQKWVLLEIKLPKEILKPIRAMETVMASIHGATFHPPDWWEYWIDGQIQLSVNFEIISIDGEPHFYVRCGATYRDSVESAIYSQYPEAEIKEADDYTKYVPQNIPNKDWDLFASDYRLLKDDHYPIRTYTQFETEHELKEEKRVDPVAMLLEAFSKIKPGEQMWIQISASPTASDWTTHFDAWIKEGKILRDKLARRPEIAKQKPIIQEAAQILITGKTGEEKEEVREIIPPEMKLTPGEREIILGLEGKLSKPFFNTYIRFIYLGKRDIWFKPNFRLALSFFNSYMTLNLNGLIPLGATLTKIHKHWFLPINLLRTRRHYLRCRKIFRNYIKRLSTFWPRSGGTFVLNTEELASLFHFPGEAAAGAPGMARVEAKKGGEPSELPIETEE</sequence>
<dbReference type="Proteomes" id="UP000230304">
    <property type="component" value="Unassembled WGS sequence"/>
</dbReference>
<dbReference type="AlphaFoldDB" id="A0A2M7D838"/>
<accession>A0A2M7D838</accession>
<comment type="caution">
    <text evidence="1">The sequence shown here is derived from an EMBL/GenBank/DDBJ whole genome shotgun (WGS) entry which is preliminary data.</text>
</comment>
<gene>
    <name evidence="1" type="ORF">COS26_01380</name>
</gene>